<accession>A0A0E9W922</accession>
<reference evidence="1" key="1">
    <citation type="submission" date="2014-11" db="EMBL/GenBank/DDBJ databases">
        <authorList>
            <person name="Amaro Gonzalez C."/>
        </authorList>
    </citation>
    <scope>NUCLEOTIDE SEQUENCE</scope>
</reference>
<protein>
    <submittedName>
        <fullName evidence="1">Uncharacterized protein</fullName>
    </submittedName>
</protein>
<organism evidence="1">
    <name type="scientific">Anguilla anguilla</name>
    <name type="common">European freshwater eel</name>
    <name type="synonym">Muraena anguilla</name>
    <dbReference type="NCBI Taxonomy" id="7936"/>
    <lineage>
        <taxon>Eukaryota</taxon>
        <taxon>Metazoa</taxon>
        <taxon>Chordata</taxon>
        <taxon>Craniata</taxon>
        <taxon>Vertebrata</taxon>
        <taxon>Euteleostomi</taxon>
        <taxon>Actinopterygii</taxon>
        <taxon>Neopterygii</taxon>
        <taxon>Teleostei</taxon>
        <taxon>Anguilliformes</taxon>
        <taxon>Anguillidae</taxon>
        <taxon>Anguilla</taxon>
    </lineage>
</organism>
<proteinExistence type="predicted"/>
<evidence type="ECO:0000313" key="1">
    <source>
        <dbReference type="EMBL" id="JAH85988.1"/>
    </source>
</evidence>
<sequence length="51" mass="5952">MYISIFSMSNVLIRYRLLIDQKVCCGSFGYWQVNSAFCHYNYETENADGIS</sequence>
<dbReference type="AlphaFoldDB" id="A0A0E9W922"/>
<reference evidence="1" key="2">
    <citation type="journal article" date="2015" name="Fish Shellfish Immunol.">
        <title>Early steps in the European eel (Anguilla anguilla)-Vibrio vulnificus interaction in the gills: Role of the RtxA13 toxin.</title>
        <authorList>
            <person name="Callol A."/>
            <person name="Pajuelo D."/>
            <person name="Ebbesson L."/>
            <person name="Teles M."/>
            <person name="MacKenzie S."/>
            <person name="Amaro C."/>
        </authorList>
    </citation>
    <scope>NUCLEOTIDE SEQUENCE</scope>
</reference>
<name>A0A0E9W922_ANGAN</name>
<dbReference type="EMBL" id="GBXM01022589">
    <property type="protein sequence ID" value="JAH85988.1"/>
    <property type="molecule type" value="Transcribed_RNA"/>
</dbReference>